<keyword evidence="1" id="KW-0812">Transmembrane</keyword>
<dbReference type="AlphaFoldDB" id="A0A916JM94"/>
<gene>
    <name evidence="2" type="ORF">CRYO30217_01676</name>
</gene>
<accession>A0A916JM94</accession>
<evidence type="ECO:0000256" key="1">
    <source>
        <dbReference type="SAM" id="Phobius"/>
    </source>
</evidence>
<evidence type="ECO:0000313" key="3">
    <source>
        <dbReference type="Proteomes" id="UP000683507"/>
    </source>
</evidence>
<reference evidence="2" key="1">
    <citation type="submission" date="2021-04" db="EMBL/GenBank/DDBJ databases">
        <authorList>
            <person name="Rodrigo-Torres L."/>
            <person name="Arahal R. D."/>
            <person name="Lucena T."/>
        </authorList>
    </citation>
    <scope>NUCLEOTIDE SEQUENCE</scope>
    <source>
        <strain evidence="2">AS29M-1</strain>
    </source>
</reference>
<proteinExistence type="predicted"/>
<protein>
    <recommendedName>
        <fullName evidence="4">DoxX family protein</fullName>
    </recommendedName>
</protein>
<sequence>MDSKQLNRVEYVLRIAVFGVFLGHGVFAYTVKEHWISYLEAVGFSYESAIDIMPFIGLLDFAVAAIVLIYPIRLVVLWAMIWALATATVRPISGEPIWDFVERAANWGAPLALLIVLGFPKRFAKWFSPRTKLE</sequence>
<evidence type="ECO:0008006" key="4">
    <source>
        <dbReference type="Google" id="ProtNLM"/>
    </source>
</evidence>
<keyword evidence="3" id="KW-1185">Reference proteome</keyword>
<dbReference type="EMBL" id="OU015584">
    <property type="protein sequence ID" value="CAG5081584.1"/>
    <property type="molecule type" value="Genomic_DNA"/>
</dbReference>
<keyword evidence="1" id="KW-1133">Transmembrane helix</keyword>
<dbReference type="RefSeq" id="WP_258541868.1">
    <property type="nucleotide sequence ID" value="NZ_OU015584.1"/>
</dbReference>
<name>A0A916JM94_9FLAO</name>
<dbReference type="Proteomes" id="UP000683507">
    <property type="component" value="Chromosome"/>
</dbReference>
<evidence type="ECO:0000313" key="2">
    <source>
        <dbReference type="EMBL" id="CAG5081584.1"/>
    </source>
</evidence>
<feature type="transmembrane region" description="Helical" evidence="1">
    <location>
        <begin position="12"/>
        <end position="32"/>
    </location>
</feature>
<feature type="transmembrane region" description="Helical" evidence="1">
    <location>
        <begin position="52"/>
        <end position="70"/>
    </location>
</feature>
<keyword evidence="1" id="KW-0472">Membrane</keyword>
<dbReference type="KEGG" id="ptan:CRYO30217_01676"/>
<organism evidence="2 3">
    <name type="scientific">Parvicella tangerina</name>
    <dbReference type="NCBI Taxonomy" id="2829795"/>
    <lineage>
        <taxon>Bacteria</taxon>
        <taxon>Pseudomonadati</taxon>
        <taxon>Bacteroidota</taxon>
        <taxon>Flavobacteriia</taxon>
        <taxon>Flavobacteriales</taxon>
        <taxon>Parvicellaceae</taxon>
        <taxon>Parvicella</taxon>
    </lineage>
</organism>